<dbReference type="SUPFAM" id="SSF47473">
    <property type="entry name" value="EF-hand"/>
    <property type="match status" value="1"/>
</dbReference>
<dbReference type="GeneID" id="81470478"/>
<reference evidence="4 5" key="1">
    <citation type="submission" date="2020-08" db="EMBL/GenBank/DDBJ databases">
        <title>Streptomycin Non-resistant strain, P. mexicana.</title>
        <authorList>
            <person name="Ganesh-Kumar S."/>
            <person name="Zhe T."/>
            <person name="Yu Z."/>
            <person name="Min Y."/>
        </authorList>
    </citation>
    <scope>NUCLEOTIDE SEQUENCE [LARGE SCALE GENOMIC DNA]</scope>
    <source>
        <strain evidence="4 5">GTZY2</strain>
    </source>
</reference>
<dbReference type="PROSITE" id="PS50222">
    <property type="entry name" value="EF_HAND_2"/>
    <property type="match status" value="1"/>
</dbReference>
<protein>
    <submittedName>
        <fullName evidence="4">EF-hand domain-containing protein</fullName>
    </submittedName>
</protein>
<dbReference type="Proteomes" id="UP000515838">
    <property type="component" value="Chromosome"/>
</dbReference>
<evidence type="ECO:0000256" key="2">
    <source>
        <dbReference type="SAM" id="SignalP"/>
    </source>
</evidence>
<dbReference type="AlphaFoldDB" id="A0A7G9TFQ2"/>
<dbReference type="PROSITE" id="PS00018">
    <property type="entry name" value="EF_HAND_1"/>
    <property type="match status" value="1"/>
</dbReference>
<evidence type="ECO:0000313" key="4">
    <source>
        <dbReference type="EMBL" id="QNN78927.1"/>
    </source>
</evidence>
<name>A0A7G9TFQ2_PSEMX</name>
<evidence type="ECO:0000259" key="3">
    <source>
        <dbReference type="PROSITE" id="PS50222"/>
    </source>
</evidence>
<dbReference type="Gene3D" id="1.10.238.10">
    <property type="entry name" value="EF-hand"/>
    <property type="match status" value="1"/>
</dbReference>
<keyword evidence="2" id="KW-0732">Signal</keyword>
<feature type="compositionally biased region" description="Polar residues" evidence="1">
    <location>
        <begin position="27"/>
        <end position="40"/>
    </location>
</feature>
<organism evidence="4 5">
    <name type="scientific">Pseudoxanthomonas mexicana</name>
    <dbReference type="NCBI Taxonomy" id="128785"/>
    <lineage>
        <taxon>Bacteria</taxon>
        <taxon>Pseudomonadati</taxon>
        <taxon>Pseudomonadota</taxon>
        <taxon>Gammaproteobacteria</taxon>
        <taxon>Lysobacterales</taxon>
        <taxon>Lysobacteraceae</taxon>
        <taxon>Pseudoxanthomonas</taxon>
    </lineage>
</organism>
<sequence length="106" mass="10980">MTHTTPRSILPLATACMLMAIAASSYAQAQRTPQVTDGAQATSPRTAPAPSSPKPFEDLDTNGDGAISKDEAAVDPPLAQAFGTLDTDADGRLTPEEYAVYAQGQS</sequence>
<evidence type="ECO:0000313" key="5">
    <source>
        <dbReference type="Proteomes" id="UP000515838"/>
    </source>
</evidence>
<dbReference type="EMBL" id="CP060731">
    <property type="protein sequence ID" value="QNN78927.1"/>
    <property type="molecule type" value="Genomic_DNA"/>
</dbReference>
<dbReference type="InterPro" id="IPR002048">
    <property type="entry name" value="EF_hand_dom"/>
</dbReference>
<feature type="chain" id="PRO_5028832996" evidence="2">
    <location>
        <begin position="30"/>
        <end position="106"/>
    </location>
</feature>
<dbReference type="Pfam" id="PF13202">
    <property type="entry name" value="EF-hand_5"/>
    <property type="match status" value="2"/>
</dbReference>
<evidence type="ECO:0000256" key="1">
    <source>
        <dbReference type="SAM" id="MobiDB-lite"/>
    </source>
</evidence>
<dbReference type="InterPro" id="IPR018247">
    <property type="entry name" value="EF_Hand_1_Ca_BS"/>
</dbReference>
<dbReference type="InterPro" id="IPR011992">
    <property type="entry name" value="EF-hand-dom_pair"/>
</dbReference>
<feature type="domain" description="EF-hand" evidence="3">
    <location>
        <begin position="73"/>
        <end position="106"/>
    </location>
</feature>
<feature type="region of interest" description="Disordered" evidence="1">
    <location>
        <begin position="27"/>
        <end position="77"/>
    </location>
</feature>
<feature type="signal peptide" evidence="2">
    <location>
        <begin position="1"/>
        <end position="29"/>
    </location>
</feature>
<gene>
    <name evidence="4" type="ORF">IAE60_05830</name>
</gene>
<proteinExistence type="predicted"/>
<dbReference type="GO" id="GO:0005509">
    <property type="term" value="F:calcium ion binding"/>
    <property type="evidence" value="ECO:0007669"/>
    <property type="project" value="InterPro"/>
</dbReference>
<accession>A0A7G9TFQ2</accession>
<dbReference type="RefSeq" id="WP_187574214.1">
    <property type="nucleotide sequence ID" value="NZ_CP060731.1"/>
</dbReference>